<sequence>MDFDNFFNVVNGEKRASKSTYHGVCASNGKTLWEVPIATPDDVGNAVSAAATVFPCWAAKSYTERNEFLTKFKIPEERIEDDEKVVFVKNEPFGVVAAICPWNFPLFFGIGKLAPAVATGNCVILKPSPYTPYSALKLVELAQQVFPPGVVQVLGGDGNLGPALVRHPDIQKISFTGSTATGKEVMRGCVDTMKRFTLEMAGNNAGIIMPDVDVPVVAEQVAEGLWFNAGQVCANNRRLYIHESIYDGFVEDLAAKTKEMDGQVADRIGAIQNTMQLEKLKEAISECQKAGHKLLGNDSSTKSPQGSFFHPVIIDNPPEDSSIVTDEHFGPIVPCLKFCSVDDAIAKVNSTTTGLAANLWTKNVTAAEGIISKLDVGNVYVNGPPKPDPAVPFGGHKQSGMGVEFGLDGLLAYCQKKSVYLYK</sequence>
<feature type="domain" description="Aldehyde dehydrogenase" evidence="4">
    <location>
        <begin position="81"/>
        <end position="419"/>
    </location>
</feature>
<dbReference type="InterPro" id="IPR015590">
    <property type="entry name" value="Aldehyde_DH_dom"/>
</dbReference>
<dbReference type="SUPFAM" id="SSF53720">
    <property type="entry name" value="ALDH-like"/>
    <property type="match status" value="1"/>
</dbReference>
<comment type="catalytic activity">
    <reaction evidence="3">
        <text>an aldehyde + NAD(+) + H2O = a carboxylate + NADH + 2 H(+)</text>
        <dbReference type="Rhea" id="RHEA:16185"/>
        <dbReference type="ChEBI" id="CHEBI:15377"/>
        <dbReference type="ChEBI" id="CHEBI:15378"/>
        <dbReference type="ChEBI" id="CHEBI:17478"/>
        <dbReference type="ChEBI" id="CHEBI:29067"/>
        <dbReference type="ChEBI" id="CHEBI:57540"/>
        <dbReference type="ChEBI" id="CHEBI:57945"/>
        <dbReference type="EC" id="1.2.1.3"/>
    </reaction>
</comment>
<keyword evidence="6" id="KW-1185">Reference proteome</keyword>
<name>A0AAD5RW45_9PEZI</name>
<accession>A0AAD5RW45</accession>
<proteinExistence type="inferred from homology"/>
<organism evidence="5 6">
    <name type="scientific">Zalerion maritima</name>
    <dbReference type="NCBI Taxonomy" id="339359"/>
    <lineage>
        <taxon>Eukaryota</taxon>
        <taxon>Fungi</taxon>
        <taxon>Dikarya</taxon>
        <taxon>Ascomycota</taxon>
        <taxon>Pezizomycotina</taxon>
        <taxon>Sordariomycetes</taxon>
        <taxon>Lulworthiomycetidae</taxon>
        <taxon>Lulworthiales</taxon>
        <taxon>Lulworthiaceae</taxon>
        <taxon>Zalerion</taxon>
    </lineage>
</organism>
<evidence type="ECO:0000256" key="3">
    <source>
        <dbReference type="ARBA" id="ARBA00049194"/>
    </source>
</evidence>
<reference evidence="5" key="1">
    <citation type="submission" date="2022-07" db="EMBL/GenBank/DDBJ databases">
        <title>Draft genome sequence of Zalerion maritima ATCC 34329, a (micro)plastics degrading marine fungus.</title>
        <authorList>
            <person name="Paco A."/>
            <person name="Goncalves M.F.M."/>
            <person name="Rocha-Santos T.A.P."/>
            <person name="Alves A."/>
        </authorList>
    </citation>
    <scope>NUCLEOTIDE SEQUENCE</scope>
    <source>
        <strain evidence="5">ATCC 34329</strain>
    </source>
</reference>
<evidence type="ECO:0000256" key="2">
    <source>
        <dbReference type="ARBA" id="ARBA00024226"/>
    </source>
</evidence>
<dbReference type="Pfam" id="PF00171">
    <property type="entry name" value="Aldedh"/>
    <property type="match status" value="1"/>
</dbReference>
<dbReference type="Proteomes" id="UP001201980">
    <property type="component" value="Unassembled WGS sequence"/>
</dbReference>
<evidence type="ECO:0000259" key="4">
    <source>
        <dbReference type="Pfam" id="PF00171"/>
    </source>
</evidence>
<dbReference type="PANTHER" id="PTHR11699">
    <property type="entry name" value="ALDEHYDE DEHYDROGENASE-RELATED"/>
    <property type="match status" value="1"/>
</dbReference>
<dbReference type="EC" id="1.2.1.3" evidence="2"/>
<dbReference type="InterPro" id="IPR016163">
    <property type="entry name" value="Ald_DH_C"/>
</dbReference>
<dbReference type="InterPro" id="IPR016161">
    <property type="entry name" value="Ald_DH/histidinol_DH"/>
</dbReference>
<evidence type="ECO:0000313" key="6">
    <source>
        <dbReference type="Proteomes" id="UP001201980"/>
    </source>
</evidence>
<gene>
    <name evidence="5" type="ORF">MKZ38_005493</name>
</gene>
<comment type="similarity">
    <text evidence="1">Belongs to the aldehyde dehydrogenase family.</text>
</comment>
<dbReference type="InterPro" id="IPR016162">
    <property type="entry name" value="Ald_DH_N"/>
</dbReference>
<dbReference type="Gene3D" id="3.40.605.10">
    <property type="entry name" value="Aldehyde Dehydrogenase, Chain A, domain 1"/>
    <property type="match status" value="2"/>
</dbReference>
<dbReference type="EMBL" id="JAKWBI020000032">
    <property type="protein sequence ID" value="KAJ2905395.1"/>
    <property type="molecule type" value="Genomic_DNA"/>
</dbReference>
<dbReference type="Gene3D" id="3.40.309.10">
    <property type="entry name" value="Aldehyde Dehydrogenase, Chain A, domain 2"/>
    <property type="match status" value="1"/>
</dbReference>
<evidence type="ECO:0000256" key="1">
    <source>
        <dbReference type="ARBA" id="ARBA00009986"/>
    </source>
</evidence>
<evidence type="ECO:0000313" key="5">
    <source>
        <dbReference type="EMBL" id="KAJ2905395.1"/>
    </source>
</evidence>
<comment type="caution">
    <text evidence="5">The sequence shown here is derived from an EMBL/GenBank/DDBJ whole genome shotgun (WGS) entry which is preliminary data.</text>
</comment>
<dbReference type="GO" id="GO:0004029">
    <property type="term" value="F:aldehyde dehydrogenase (NAD+) activity"/>
    <property type="evidence" value="ECO:0007669"/>
    <property type="project" value="UniProtKB-EC"/>
</dbReference>
<dbReference type="AlphaFoldDB" id="A0AAD5RW45"/>
<protein>
    <recommendedName>
        <fullName evidence="2">aldehyde dehydrogenase (NAD(+))</fullName>
        <ecNumber evidence="2">1.2.1.3</ecNumber>
    </recommendedName>
</protein>